<evidence type="ECO:0000256" key="17">
    <source>
        <dbReference type="ARBA" id="ARBA00041094"/>
    </source>
</evidence>
<dbReference type="GO" id="GO:0016020">
    <property type="term" value="C:membrane"/>
    <property type="evidence" value="ECO:0007669"/>
    <property type="project" value="GOC"/>
</dbReference>
<dbReference type="InterPro" id="IPR008139">
    <property type="entry name" value="SaposinB_dom"/>
</dbReference>
<evidence type="ECO:0000256" key="4">
    <source>
        <dbReference type="ARBA" id="ARBA00022439"/>
    </source>
</evidence>
<feature type="domain" description="Saposin B-type" evidence="19">
    <location>
        <begin position="124"/>
        <end position="206"/>
    </location>
</feature>
<comment type="subunit">
    <text evidence="3">Homodimer; disulfide-linked.</text>
</comment>
<dbReference type="Pfam" id="PF02199">
    <property type="entry name" value="SapA"/>
    <property type="match status" value="1"/>
</dbReference>
<sequence length="308" mass="33562">GVGAALGGLGVHPTAFFPQDREGTTPLCEMCQFAVKAAESLLENNVTELVNDIEKVCYMLPHSVIGQCKDFVDSYGKAVVIMLLEATDPAAVCTMVHCCPRSWDTHRSELEGPGGTQAPCPWGEGSFCNVCQIIVTYFDNELLKNETLVDACPVGTPRHPSLCSPLSHSQCEALVVQYEPEAVRLFVQMMDPTFVCTKIKACDSDEEDLLGSELCALGPQYWCKNMATAIKCQKRASKDTHKHSTSRSPSYCQSLSTSQHVLVKPAKWRNVFGFGLGFFGVFPCWKGAVSAKWTWPLLTLPGPPCACG</sequence>
<dbReference type="PANTHER" id="PTHR11480:SF36">
    <property type="entry name" value="PROSAPOSIN"/>
    <property type="match status" value="1"/>
</dbReference>
<dbReference type="Proteomes" id="UP000694522">
    <property type="component" value="Unplaced"/>
</dbReference>
<feature type="domain" description="Saposin B-type" evidence="19">
    <location>
        <begin position="24"/>
        <end position="103"/>
    </location>
</feature>
<dbReference type="PANTHER" id="PTHR11480">
    <property type="entry name" value="SAPOSIN-RELATED"/>
    <property type="match status" value="1"/>
</dbReference>
<evidence type="ECO:0000256" key="2">
    <source>
        <dbReference type="ARBA" id="ARBA00004371"/>
    </source>
</evidence>
<dbReference type="InterPro" id="IPR007856">
    <property type="entry name" value="SapB_1"/>
</dbReference>
<comment type="function">
    <text evidence="14">Saposin-D is a specific sphingomyelin phosphodiesterase activator (EC 3.1.4.12).</text>
</comment>
<dbReference type="SUPFAM" id="SSF47862">
    <property type="entry name" value="Saposin"/>
    <property type="match status" value="2"/>
</dbReference>
<dbReference type="PRINTS" id="PR01797">
    <property type="entry name" value="SAPOSIN"/>
</dbReference>
<proteinExistence type="predicted"/>
<dbReference type="PROSITE" id="PS50015">
    <property type="entry name" value="SAP_B"/>
    <property type="match status" value="2"/>
</dbReference>
<comment type="function">
    <text evidence="15">Saposin-B stimulates the hydrolysis of galacto-cerebroside sulfate by arylsulfatase A (EC 3.1.6.8), GM1 gangliosides by beta-galactosidase (EC 3.2.1.23) and globotriaosylceramide by alpha-galactosidase A (EC 3.2.1.22). Saposin-B forms a solubilizing complex with the substrates of the sphingolipid hydrolases.</text>
</comment>
<keyword evidence="5" id="KW-0964">Secreted</keyword>
<reference evidence="20" key="2">
    <citation type="submission" date="2025-09" db="UniProtKB">
        <authorList>
            <consortium name="Ensembl"/>
        </authorList>
    </citation>
    <scope>IDENTIFICATION</scope>
</reference>
<evidence type="ECO:0000256" key="5">
    <source>
        <dbReference type="ARBA" id="ARBA00022525"/>
    </source>
</evidence>
<dbReference type="Gene3D" id="1.10.225.10">
    <property type="entry name" value="Saposin-like"/>
    <property type="match status" value="2"/>
</dbReference>
<accession>A0A8B9GE81</accession>
<evidence type="ECO:0000256" key="8">
    <source>
        <dbReference type="ARBA" id="ARBA00022737"/>
    </source>
</evidence>
<organism evidence="20 21">
    <name type="scientific">Amazona collaria</name>
    <name type="common">yellow-billed parrot</name>
    <dbReference type="NCBI Taxonomy" id="241587"/>
    <lineage>
        <taxon>Eukaryota</taxon>
        <taxon>Metazoa</taxon>
        <taxon>Chordata</taxon>
        <taxon>Craniata</taxon>
        <taxon>Vertebrata</taxon>
        <taxon>Euteleostomi</taxon>
        <taxon>Archelosauria</taxon>
        <taxon>Archosauria</taxon>
        <taxon>Dinosauria</taxon>
        <taxon>Saurischia</taxon>
        <taxon>Theropoda</taxon>
        <taxon>Coelurosauria</taxon>
        <taxon>Aves</taxon>
        <taxon>Neognathae</taxon>
        <taxon>Neoaves</taxon>
        <taxon>Telluraves</taxon>
        <taxon>Australaves</taxon>
        <taxon>Psittaciformes</taxon>
        <taxon>Psittacidae</taxon>
        <taxon>Amazona</taxon>
    </lineage>
</organism>
<dbReference type="Pfam" id="PF03489">
    <property type="entry name" value="SapB_2"/>
    <property type="match status" value="2"/>
</dbReference>
<dbReference type="InterPro" id="IPR008138">
    <property type="entry name" value="SapB_2"/>
</dbReference>
<dbReference type="InterPro" id="IPR008373">
    <property type="entry name" value="Saposin"/>
</dbReference>
<dbReference type="GO" id="GO:0006665">
    <property type="term" value="P:sphingolipid metabolic process"/>
    <property type="evidence" value="ECO:0007669"/>
    <property type="project" value="InterPro"/>
</dbReference>
<dbReference type="GO" id="GO:0007585">
    <property type="term" value="P:respiratory gaseous exchange by respiratory system"/>
    <property type="evidence" value="ECO:0007669"/>
    <property type="project" value="UniProtKB-KW"/>
</dbReference>
<comment type="function">
    <text evidence="13">Pulmonary surfactant-associated proteins promote alveolar stability by lowering the surface tension at the air-liquid interface in the peripheral air spaces. SP-B increases the collapse pressure of palmitic acid to nearly 70 millinewtons per meter.</text>
</comment>
<dbReference type="GO" id="GO:0019216">
    <property type="term" value="P:regulation of lipid metabolic process"/>
    <property type="evidence" value="ECO:0007669"/>
    <property type="project" value="TreeGrafter"/>
</dbReference>
<protein>
    <recommendedName>
        <fullName evidence="16">Prosaposin</fullName>
    </recommendedName>
    <alternativeName>
        <fullName evidence="17">Pulmonary surfactant-associated protein B</fullName>
    </alternativeName>
    <alternativeName>
        <fullName evidence="18">Pulmonary surfactant-associated proteolipid SPL(Phe)</fullName>
    </alternativeName>
</protein>
<evidence type="ECO:0000256" key="3">
    <source>
        <dbReference type="ARBA" id="ARBA00011748"/>
    </source>
</evidence>
<comment type="function">
    <text evidence="12">Saposin-A and saposin-C stimulate the hydrolysis of glucosylceramide by beta-glucosylceramidase (EC 3.2.1.45) and galactosylceramide by beta-galactosylceramidase (EC 3.2.1.46). Saposin-C apparently acts by combining with the enzyme and acidic lipid to form an activated complex, rather than by solubilizing the substrate.</text>
</comment>
<evidence type="ECO:0000256" key="13">
    <source>
        <dbReference type="ARBA" id="ARBA00037221"/>
    </source>
</evidence>
<evidence type="ECO:0000256" key="16">
    <source>
        <dbReference type="ARBA" id="ARBA00040265"/>
    </source>
</evidence>
<keyword evidence="21" id="KW-1185">Reference proteome</keyword>
<evidence type="ECO:0000256" key="12">
    <source>
        <dbReference type="ARBA" id="ARBA00037150"/>
    </source>
</evidence>
<dbReference type="InterPro" id="IPR003119">
    <property type="entry name" value="SAP_A"/>
</dbReference>
<reference evidence="20" key="1">
    <citation type="submission" date="2025-08" db="UniProtKB">
        <authorList>
            <consortium name="Ensembl"/>
        </authorList>
    </citation>
    <scope>IDENTIFICATION</scope>
</reference>
<evidence type="ECO:0000256" key="15">
    <source>
        <dbReference type="ARBA" id="ARBA00037606"/>
    </source>
</evidence>
<evidence type="ECO:0000256" key="6">
    <source>
        <dbReference type="ARBA" id="ARBA00022713"/>
    </source>
</evidence>
<dbReference type="GO" id="GO:0005764">
    <property type="term" value="C:lysosome"/>
    <property type="evidence" value="ECO:0007669"/>
    <property type="project" value="InterPro"/>
</dbReference>
<dbReference type="GO" id="GO:0005576">
    <property type="term" value="C:extracellular region"/>
    <property type="evidence" value="ECO:0007669"/>
    <property type="project" value="UniProtKB-SubCell"/>
</dbReference>
<evidence type="ECO:0000259" key="19">
    <source>
        <dbReference type="PROSITE" id="PS50015"/>
    </source>
</evidence>
<dbReference type="FunFam" id="1.10.225.10:FF:000008">
    <property type="entry name" value="Pulmonary surfactant-associated protein B"/>
    <property type="match status" value="1"/>
</dbReference>
<keyword evidence="10" id="KW-0325">Glycoprotein</keyword>
<dbReference type="InterPro" id="IPR051428">
    <property type="entry name" value="Sphingo_Act-Surfact_Prot"/>
</dbReference>
<evidence type="ECO:0000256" key="11">
    <source>
        <dbReference type="ARBA" id="ARBA00023228"/>
    </source>
</evidence>
<evidence type="ECO:0000256" key="7">
    <source>
        <dbReference type="ARBA" id="ARBA00022729"/>
    </source>
</evidence>
<evidence type="ECO:0000256" key="1">
    <source>
        <dbReference type="ARBA" id="ARBA00004364"/>
    </source>
</evidence>
<keyword evidence="8" id="KW-0677">Repeat</keyword>
<keyword evidence="11" id="KW-0458">Lysosome</keyword>
<evidence type="ECO:0000313" key="21">
    <source>
        <dbReference type="Proteomes" id="UP000694522"/>
    </source>
</evidence>
<evidence type="ECO:0000256" key="14">
    <source>
        <dbReference type="ARBA" id="ARBA00037231"/>
    </source>
</evidence>
<keyword evidence="4" id="KW-0767">Surface film</keyword>
<comment type="subcellular location">
    <subcellularLocation>
        <location evidence="2">Lysosome</location>
    </subcellularLocation>
    <subcellularLocation>
        <location evidence="1">Secreted</location>
        <location evidence="1">Extracellular space</location>
        <location evidence="1">Surface film</location>
    </subcellularLocation>
</comment>
<dbReference type="Pfam" id="PF05184">
    <property type="entry name" value="SapB_1"/>
    <property type="match status" value="1"/>
</dbReference>
<evidence type="ECO:0000256" key="10">
    <source>
        <dbReference type="ARBA" id="ARBA00023180"/>
    </source>
</evidence>
<evidence type="ECO:0000256" key="9">
    <source>
        <dbReference type="ARBA" id="ARBA00023157"/>
    </source>
</evidence>
<dbReference type="GO" id="GO:0007193">
    <property type="term" value="P:adenylate cyclase-inhibiting G protein-coupled receptor signaling pathway"/>
    <property type="evidence" value="ECO:0007669"/>
    <property type="project" value="TreeGrafter"/>
</dbReference>
<keyword evidence="7" id="KW-0732">Signal</keyword>
<name>A0A8B9GE81_9PSIT</name>
<keyword evidence="9" id="KW-1015">Disulfide bond</keyword>
<dbReference type="InterPro" id="IPR011001">
    <property type="entry name" value="Saposin-like"/>
</dbReference>
<evidence type="ECO:0000313" key="20">
    <source>
        <dbReference type="Ensembl" id="ENSACOP00000020266.1"/>
    </source>
</evidence>
<dbReference type="SMART" id="SM00741">
    <property type="entry name" value="SapB"/>
    <property type="match status" value="2"/>
</dbReference>
<dbReference type="AlphaFoldDB" id="A0A8B9GE81"/>
<dbReference type="Ensembl" id="ENSACOT00000020999.1">
    <property type="protein sequence ID" value="ENSACOP00000020266.1"/>
    <property type="gene ID" value="ENSACOG00000013952.1"/>
</dbReference>
<evidence type="ECO:0000256" key="18">
    <source>
        <dbReference type="ARBA" id="ARBA00041785"/>
    </source>
</evidence>
<keyword evidence="6" id="KW-0305">Gaseous exchange</keyword>